<sequence>MKKVLPAVLIVSGMVVLLWLMIVTYTDVEQASNQATSNLSTLLIVMSLYAFLFGALMEYRGLSRLFKGEIKLQSTLLVVTAVLMVFVFIPATSWIEWFSLDHPLYLEVLIIPETHMILAVLAGTLFVRSFTKESRAI</sequence>
<dbReference type="EMBL" id="FOXC01000042">
    <property type="protein sequence ID" value="SFP68331.1"/>
    <property type="molecule type" value="Genomic_DNA"/>
</dbReference>
<proteinExistence type="predicted"/>
<feature type="transmembrane region" description="Helical" evidence="1">
    <location>
        <begin position="7"/>
        <end position="26"/>
    </location>
</feature>
<evidence type="ECO:0000313" key="3">
    <source>
        <dbReference type="EMBL" id="SFP68331.1"/>
    </source>
</evidence>
<dbReference type="OrthoDB" id="2654376at2"/>
<reference evidence="3 4" key="1">
    <citation type="submission" date="2016-10" db="EMBL/GenBank/DDBJ databases">
        <authorList>
            <person name="de Groot N.N."/>
        </authorList>
    </citation>
    <scope>NUCLEOTIDE SEQUENCE [LARGE SCALE GENOMIC DNA]</scope>
    <source>
        <strain evidence="3 4">DSM 17073</strain>
    </source>
</reference>
<evidence type="ECO:0000256" key="1">
    <source>
        <dbReference type="SAM" id="Phobius"/>
    </source>
</evidence>
<name>A0A1I5SC86_9BACI</name>
<evidence type="ECO:0000313" key="2">
    <source>
        <dbReference type="EMBL" id="GEM02535.1"/>
    </source>
</evidence>
<feature type="transmembrane region" description="Helical" evidence="1">
    <location>
        <begin position="76"/>
        <end position="98"/>
    </location>
</feature>
<keyword evidence="5" id="KW-1185">Reference proteome</keyword>
<evidence type="ECO:0000313" key="4">
    <source>
        <dbReference type="Proteomes" id="UP000242243"/>
    </source>
</evidence>
<dbReference type="RefSeq" id="WP_089833528.1">
    <property type="nucleotide sequence ID" value="NZ_BJWI01000042.1"/>
</dbReference>
<dbReference type="Proteomes" id="UP000321547">
    <property type="component" value="Unassembled WGS sequence"/>
</dbReference>
<organism evidence="3 4">
    <name type="scientific">Halolactibacillus halophilus</name>
    <dbReference type="NCBI Taxonomy" id="306540"/>
    <lineage>
        <taxon>Bacteria</taxon>
        <taxon>Bacillati</taxon>
        <taxon>Bacillota</taxon>
        <taxon>Bacilli</taxon>
        <taxon>Bacillales</taxon>
        <taxon>Bacillaceae</taxon>
        <taxon>Halolactibacillus</taxon>
    </lineage>
</organism>
<keyword evidence="1" id="KW-0812">Transmembrane</keyword>
<gene>
    <name evidence="2" type="ORF">HHA03_20670</name>
    <name evidence="3" type="ORF">SAMN05421839_1427</name>
</gene>
<feature type="transmembrane region" description="Helical" evidence="1">
    <location>
        <begin position="104"/>
        <end position="127"/>
    </location>
</feature>
<feature type="transmembrane region" description="Helical" evidence="1">
    <location>
        <begin position="38"/>
        <end position="56"/>
    </location>
</feature>
<keyword evidence="1" id="KW-0472">Membrane</keyword>
<dbReference type="AlphaFoldDB" id="A0A1I5SC86"/>
<reference evidence="2 5" key="2">
    <citation type="submission" date="2019-07" db="EMBL/GenBank/DDBJ databases">
        <title>Whole genome shotgun sequence of Halolactibacillus halophilus NBRC 100868.</title>
        <authorList>
            <person name="Hosoyama A."/>
            <person name="Uohara A."/>
            <person name="Ohji S."/>
            <person name="Ichikawa N."/>
        </authorList>
    </citation>
    <scope>NUCLEOTIDE SEQUENCE [LARGE SCALE GENOMIC DNA]</scope>
    <source>
        <strain evidence="2 5">NBRC 100868</strain>
    </source>
</reference>
<dbReference type="EMBL" id="BJWI01000042">
    <property type="protein sequence ID" value="GEM02535.1"/>
    <property type="molecule type" value="Genomic_DNA"/>
</dbReference>
<accession>A0A1I5SC86</accession>
<keyword evidence="1" id="KW-1133">Transmembrane helix</keyword>
<evidence type="ECO:0000313" key="5">
    <source>
        <dbReference type="Proteomes" id="UP000321547"/>
    </source>
</evidence>
<protein>
    <submittedName>
        <fullName evidence="3">Uncharacterized protein</fullName>
    </submittedName>
</protein>
<dbReference type="Proteomes" id="UP000242243">
    <property type="component" value="Unassembled WGS sequence"/>
</dbReference>